<dbReference type="InterPro" id="IPR050563">
    <property type="entry name" value="4-hydroxybenzoyl-CoA_TE"/>
</dbReference>
<dbReference type="AlphaFoldDB" id="A0A8J3E4U5"/>
<dbReference type="Proteomes" id="UP000646365">
    <property type="component" value="Unassembled WGS sequence"/>
</dbReference>
<dbReference type="SUPFAM" id="SSF54637">
    <property type="entry name" value="Thioesterase/thiol ester dehydrase-isomerase"/>
    <property type="match status" value="1"/>
</dbReference>
<dbReference type="Pfam" id="PF13279">
    <property type="entry name" value="4HBT_2"/>
    <property type="match status" value="1"/>
</dbReference>
<evidence type="ECO:0000313" key="2">
    <source>
        <dbReference type="Proteomes" id="UP000646365"/>
    </source>
</evidence>
<sequence>MEFQTPFSVHSETVRPEWIDYNGHMNVAYYVLVFDHATDALFDALGLGADYRQARDLSLFAVESHIRYTRELALGDPVRVESRILGADAKRLHFGHEMFHGTGGWQAATIELMAVHVDLATRRTAAFPSDRRPVIDAAAAAHARLPAADWVGRRIVLPPPLR</sequence>
<dbReference type="InterPro" id="IPR029069">
    <property type="entry name" value="HotDog_dom_sf"/>
</dbReference>
<name>A0A8J3E4U5_9PROT</name>
<evidence type="ECO:0000313" key="1">
    <source>
        <dbReference type="EMBL" id="GGF17199.1"/>
    </source>
</evidence>
<accession>A0A8J3E4U5</accession>
<dbReference type="PANTHER" id="PTHR31793">
    <property type="entry name" value="4-HYDROXYBENZOYL-COA THIOESTERASE FAMILY MEMBER"/>
    <property type="match status" value="1"/>
</dbReference>
<organism evidence="1 2">
    <name type="scientific">Aliidongia dinghuensis</name>
    <dbReference type="NCBI Taxonomy" id="1867774"/>
    <lineage>
        <taxon>Bacteria</taxon>
        <taxon>Pseudomonadati</taxon>
        <taxon>Pseudomonadota</taxon>
        <taxon>Alphaproteobacteria</taxon>
        <taxon>Rhodospirillales</taxon>
        <taxon>Dongiaceae</taxon>
        <taxon>Aliidongia</taxon>
    </lineage>
</organism>
<dbReference type="EMBL" id="BMJQ01000005">
    <property type="protein sequence ID" value="GGF17199.1"/>
    <property type="molecule type" value="Genomic_DNA"/>
</dbReference>
<keyword evidence="2" id="KW-1185">Reference proteome</keyword>
<protein>
    <submittedName>
        <fullName evidence="1">Thioesterase</fullName>
    </submittedName>
</protein>
<dbReference type="GO" id="GO:0047617">
    <property type="term" value="F:fatty acyl-CoA hydrolase activity"/>
    <property type="evidence" value="ECO:0007669"/>
    <property type="project" value="TreeGrafter"/>
</dbReference>
<reference evidence="1" key="2">
    <citation type="submission" date="2020-09" db="EMBL/GenBank/DDBJ databases">
        <authorList>
            <person name="Sun Q."/>
            <person name="Zhou Y."/>
        </authorList>
    </citation>
    <scope>NUCLEOTIDE SEQUENCE</scope>
    <source>
        <strain evidence="1">CGMCC 1.15725</strain>
    </source>
</reference>
<dbReference type="Gene3D" id="3.10.129.10">
    <property type="entry name" value="Hotdog Thioesterase"/>
    <property type="match status" value="1"/>
</dbReference>
<dbReference type="RefSeq" id="WP_189045862.1">
    <property type="nucleotide sequence ID" value="NZ_BMJQ01000005.1"/>
</dbReference>
<proteinExistence type="predicted"/>
<gene>
    <name evidence="1" type="ORF">GCM10011611_23710</name>
</gene>
<dbReference type="PANTHER" id="PTHR31793:SF2">
    <property type="entry name" value="BLR1345 PROTEIN"/>
    <property type="match status" value="1"/>
</dbReference>
<comment type="caution">
    <text evidence="1">The sequence shown here is derived from an EMBL/GenBank/DDBJ whole genome shotgun (WGS) entry which is preliminary data.</text>
</comment>
<dbReference type="CDD" id="cd00586">
    <property type="entry name" value="4HBT"/>
    <property type="match status" value="1"/>
</dbReference>
<reference evidence="1" key="1">
    <citation type="journal article" date="2014" name="Int. J. Syst. Evol. Microbiol.">
        <title>Complete genome sequence of Corynebacterium casei LMG S-19264T (=DSM 44701T), isolated from a smear-ripened cheese.</title>
        <authorList>
            <consortium name="US DOE Joint Genome Institute (JGI-PGF)"/>
            <person name="Walter F."/>
            <person name="Albersmeier A."/>
            <person name="Kalinowski J."/>
            <person name="Ruckert C."/>
        </authorList>
    </citation>
    <scope>NUCLEOTIDE SEQUENCE</scope>
    <source>
        <strain evidence="1">CGMCC 1.15725</strain>
    </source>
</reference>